<feature type="compositionally biased region" description="Basic and acidic residues" evidence="2">
    <location>
        <begin position="84"/>
        <end position="93"/>
    </location>
</feature>
<evidence type="ECO:0000256" key="1">
    <source>
        <dbReference type="SAM" id="Coils"/>
    </source>
</evidence>
<dbReference type="GO" id="GO:0030041">
    <property type="term" value="P:actin filament polymerization"/>
    <property type="evidence" value="ECO:0007669"/>
    <property type="project" value="TreeGrafter"/>
</dbReference>
<evidence type="ECO:0000256" key="2">
    <source>
        <dbReference type="SAM" id="MobiDB-lite"/>
    </source>
</evidence>
<dbReference type="GO" id="GO:0051015">
    <property type="term" value="F:actin filament binding"/>
    <property type="evidence" value="ECO:0007669"/>
    <property type="project" value="TreeGrafter"/>
</dbReference>
<dbReference type="Gene3D" id="2.80.10.50">
    <property type="match status" value="1"/>
</dbReference>
<comment type="caution">
    <text evidence="3">The sequence shown here is derived from an EMBL/GenBank/DDBJ whole genome shotgun (WGS) entry which is preliminary data.</text>
</comment>
<dbReference type="GO" id="GO:0015629">
    <property type="term" value="C:actin cytoskeleton"/>
    <property type="evidence" value="ECO:0007669"/>
    <property type="project" value="TreeGrafter"/>
</dbReference>
<accession>A0AAV5V8Q3</accession>
<evidence type="ECO:0000313" key="4">
    <source>
        <dbReference type="Proteomes" id="UP001432322"/>
    </source>
</evidence>
<feature type="region of interest" description="Disordered" evidence="2">
    <location>
        <begin position="45"/>
        <end position="95"/>
    </location>
</feature>
<keyword evidence="4" id="KW-1185">Reference proteome</keyword>
<gene>
    <name evidence="3" type="ORF">PFISCL1PPCAC_7322</name>
</gene>
<dbReference type="InterPro" id="IPR052883">
    <property type="entry name" value="Hisactophilin"/>
</dbReference>
<dbReference type="PANTHER" id="PTHR33351:SF1">
    <property type="entry name" value="IG-LIKE DOMAIN-CONTAINING PROTEIN-RELATED"/>
    <property type="match status" value="1"/>
</dbReference>
<organism evidence="3 4">
    <name type="scientific">Pristionchus fissidentatus</name>
    <dbReference type="NCBI Taxonomy" id="1538716"/>
    <lineage>
        <taxon>Eukaryota</taxon>
        <taxon>Metazoa</taxon>
        <taxon>Ecdysozoa</taxon>
        <taxon>Nematoda</taxon>
        <taxon>Chromadorea</taxon>
        <taxon>Rhabditida</taxon>
        <taxon>Rhabditina</taxon>
        <taxon>Diplogasteromorpha</taxon>
        <taxon>Diplogasteroidea</taxon>
        <taxon>Neodiplogasteridae</taxon>
        <taxon>Pristionchus</taxon>
    </lineage>
</organism>
<dbReference type="PANTHER" id="PTHR33351">
    <property type="entry name" value="HISACTOPHILIN-1-RELATED"/>
    <property type="match status" value="1"/>
</dbReference>
<proteinExistence type="predicted"/>
<dbReference type="InterPro" id="IPR008999">
    <property type="entry name" value="Actin-crosslinking"/>
</dbReference>
<evidence type="ECO:0000313" key="3">
    <source>
        <dbReference type="EMBL" id="GMT16025.1"/>
    </source>
</evidence>
<dbReference type="EMBL" id="BTSY01000002">
    <property type="protein sequence ID" value="GMT16025.1"/>
    <property type="molecule type" value="Genomic_DNA"/>
</dbReference>
<sequence>MGDVDSSNAKYLELAEKLKEMEKRAIKAEIEVAEMKAEFETKMEEDAQNELAEGNEKKTMGGMNKAAVMDTVEGRRLRSSGPITDKEQEEKQKKMTKVCTLRLGVKRVKGEEIEDEEEKEKEEMERKIASLQKKVVDAREQMKNMEESKRSVIGSYEKQEKEMKEMKKKLAESSTVAAKCDRLEREKRELTLECNRLQEECAMMKNEMEGKKTAFREICGIRAIRTEHRTFVGVCGDWNICQAGCKYRWNVEDRNGHIALKSSHTNGRWLRAHEDGPLSLQVHCHSCELWTPFPNADGSWSFRSYNGRWLAGLGDGEVRTQPHKRSSERFWLDRC</sequence>
<keyword evidence="1" id="KW-0175">Coiled coil</keyword>
<dbReference type="CDD" id="cd00257">
    <property type="entry name" value="beta-trefoil_FSCN-like"/>
    <property type="match status" value="1"/>
</dbReference>
<feature type="coiled-coil region" evidence="1">
    <location>
        <begin position="4"/>
        <end position="45"/>
    </location>
</feature>
<dbReference type="AlphaFoldDB" id="A0AAV5V8Q3"/>
<dbReference type="SUPFAM" id="SSF50405">
    <property type="entry name" value="Actin-crosslinking proteins"/>
    <property type="match status" value="1"/>
</dbReference>
<feature type="coiled-coil region" evidence="1">
    <location>
        <begin position="107"/>
        <end position="214"/>
    </location>
</feature>
<protein>
    <submittedName>
        <fullName evidence="3">Uncharacterized protein</fullName>
    </submittedName>
</protein>
<dbReference type="Proteomes" id="UP001432322">
    <property type="component" value="Unassembled WGS sequence"/>
</dbReference>
<reference evidence="3" key="1">
    <citation type="submission" date="2023-10" db="EMBL/GenBank/DDBJ databases">
        <title>Genome assembly of Pristionchus species.</title>
        <authorList>
            <person name="Yoshida K."/>
            <person name="Sommer R.J."/>
        </authorList>
    </citation>
    <scope>NUCLEOTIDE SEQUENCE</scope>
    <source>
        <strain evidence="3">RS5133</strain>
    </source>
</reference>
<name>A0AAV5V8Q3_9BILA</name>